<comment type="catalytic activity">
    <reaction evidence="1">
        <text>3-hydroxy-2-methylpropanoyl-CoA + H2O = 3-hydroxy-2-methylpropanoate + CoA + H(+)</text>
        <dbReference type="Rhea" id="RHEA:20888"/>
        <dbReference type="ChEBI" id="CHEBI:11805"/>
        <dbReference type="ChEBI" id="CHEBI:15377"/>
        <dbReference type="ChEBI" id="CHEBI:15378"/>
        <dbReference type="ChEBI" id="CHEBI:57287"/>
        <dbReference type="ChEBI" id="CHEBI:57340"/>
        <dbReference type="EC" id="3.1.2.4"/>
    </reaction>
</comment>
<evidence type="ECO:0000256" key="3">
    <source>
        <dbReference type="ARBA" id="ARBA00022801"/>
    </source>
</evidence>
<evidence type="ECO:0000256" key="1">
    <source>
        <dbReference type="ARBA" id="ARBA00001709"/>
    </source>
</evidence>
<reference evidence="5 6" key="1">
    <citation type="submission" date="2022-01" db="EMBL/GenBank/DDBJ databases">
        <authorList>
            <person name="Won M."/>
            <person name="Kim S.-J."/>
            <person name="Kwon S.-W."/>
        </authorList>
    </citation>
    <scope>NUCLEOTIDE SEQUENCE [LARGE SCALE GENOMIC DNA]</scope>
    <source>
        <strain evidence="5 6">KCTC 23505</strain>
    </source>
</reference>
<dbReference type="InterPro" id="IPR032259">
    <property type="entry name" value="HIBYL-CoA-H"/>
</dbReference>
<dbReference type="PANTHER" id="PTHR43176">
    <property type="entry name" value="3-HYDROXYISOBUTYRYL-COA HYDROLASE-RELATED"/>
    <property type="match status" value="1"/>
</dbReference>
<dbReference type="Proteomes" id="UP001521209">
    <property type="component" value="Unassembled WGS sequence"/>
</dbReference>
<feature type="domain" description="Enoyl-CoA hydratase/isomerase" evidence="4">
    <location>
        <begin position="14"/>
        <end position="339"/>
    </location>
</feature>
<organism evidence="5 6">
    <name type="scientific">Acidiphilium iwatense</name>
    <dbReference type="NCBI Taxonomy" id="768198"/>
    <lineage>
        <taxon>Bacteria</taxon>
        <taxon>Pseudomonadati</taxon>
        <taxon>Pseudomonadota</taxon>
        <taxon>Alphaproteobacteria</taxon>
        <taxon>Acetobacterales</taxon>
        <taxon>Acidocellaceae</taxon>
        <taxon>Acidiphilium</taxon>
    </lineage>
</organism>
<dbReference type="Pfam" id="PF16113">
    <property type="entry name" value="ECH_2"/>
    <property type="match status" value="1"/>
</dbReference>
<accession>A0ABS9DVP2</accession>
<dbReference type="PANTHER" id="PTHR43176:SF3">
    <property type="entry name" value="3-HYDROXYISOBUTYRYL-COA HYDROLASE, MITOCHONDRIAL"/>
    <property type="match status" value="1"/>
</dbReference>
<dbReference type="RefSeq" id="WP_235704033.1">
    <property type="nucleotide sequence ID" value="NZ_JAKGBZ010000014.1"/>
</dbReference>
<dbReference type="Gene3D" id="3.90.226.10">
    <property type="entry name" value="2-enoyl-CoA Hydratase, Chain A, domain 1"/>
    <property type="match status" value="1"/>
</dbReference>
<proteinExistence type="predicted"/>
<sequence length="354" mass="37837">MNGADVEIRVTRGIGRITLNRPRALNALTHAMEVEIDAALVRWASDPEVGLVLVDGRGERGFCAGGDIRDLYEAARVGKTTLAAAYFADEYRMNARIANYPKPYVAFMDGIVMGGGVGISAHGSHRIVTEQTMLAMPEVGIGFIPDIGGSFLLGHMPGETGLHVAIAAYRMSGADAIFGGVADYYVESTRLPELADALAGAHGHEKVAARIKTFASSPPVSALDAAQSWIDECYSKPTAEEIVAALASHESEAAREAAVAIGRVSPGSVKITLQLVRKARQDFRLEPALDREYRVGVRRAGDNDFIEGVRAQLVDKDRNPRWSPATLADVDDASIDAYFASLGEMELGLTPVNA</sequence>
<keyword evidence="6" id="KW-1185">Reference proteome</keyword>
<evidence type="ECO:0000313" key="5">
    <source>
        <dbReference type="EMBL" id="MCF3946798.1"/>
    </source>
</evidence>
<dbReference type="EC" id="3.1.2.4" evidence="2"/>
<keyword evidence="3" id="KW-0378">Hydrolase</keyword>
<dbReference type="CDD" id="cd06558">
    <property type="entry name" value="crotonase-like"/>
    <property type="match status" value="1"/>
</dbReference>
<protein>
    <recommendedName>
        <fullName evidence="2">3-hydroxyisobutyryl-CoA hydrolase</fullName>
        <ecNumber evidence="2">3.1.2.4</ecNumber>
    </recommendedName>
</protein>
<dbReference type="SUPFAM" id="SSF52096">
    <property type="entry name" value="ClpP/crotonase"/>
    <property type="match status" value="1"/>
</dbReference>
<dbReference type="EMBL" id="JAKGBZ010000014">
    <property type="protein sequence ID" value="MCF3946798.1"/>
    <property type="molecule type" value="Genomic_DNA"/>
</dbReference>
<gene>
    <name evidence="5" type="ORF">L2A60_08910</name>
</gene>
<evidence type="ECO:0000313" key="6">
    <source>
        <dbReference type="Proteomes" id="UP001521209"/>
    </source>
</evidence>
<dbReference type="InterPro" id="IPR045004">
    <property type="entry name" value="ECH_dom"/>
</dbReference>
<dbReference type="NCBIfam" id="NF004127">
    <property type="entry name" value="PRK05617.1"/>
    <property type="match status" value="1"/>
</dbReference>
<comment type="caution">
    <text evidence="5">The sequence shown here is derived from an EMBL/GenBank/DDBJ whole genome shotgun (WGS) entry which is preliminary data.</text>
</comment>
<name>A0ABS9DVP2_9PROT</name>
<evidence type="ECO:0000259" key="4">
    <source>
        <dbReference type="Pfam" id="PF16113"/>
    </source>
</evidence>
<dbReference type="InterPro" id="IPR029045">
    <property type="entry name" value="ClpP/crotonase-like_dom_sf"/>
</dbReference>
<evidence type="ECO:0000256" key="2">
    <source>
        <dbReference type="ARBA" id="ARBA00011915"/>
    </source>
</evidence>